<proteinExistence type="inferred from homology"/>
<dbReference type="InterPro" id="IPR050950">
    <property type="entry name" value="HTH-type_LysR_regulators"/>
</dbReference>
<evidence type="ECO:0000256" key="2">
    <source>
        <dbReference type="ARBA" id="ARBA00023015"/>
    </source>
</evidence>
<dbReference type="KEGG" id="rrz:CS378_01080"/>
<dbReference type="GO" id="GO:0005829">
    <property type="term" value="C:cytosol"/>
    <property type="evidence" value="ECO:0007669"/>
    <property type="project" value="TreeGrafter"/>
</dbReference>
<dbReference type="eggNOG" id="COG0583">
    <property type="taxonomic scope" value="Bacteria"/>
</dbReference>
<accession>A0A098BLQ7</accession>
<dbReference type="PANTHER" id="PTHR30419:SF8">
    <property type="entry name" value="NITROGEN ASSIMILATION TRANSCRIPTIONAL ACTIVATOR-RELATED"/>
    <property type="match status" value="1"/>
</dbReference>
<keyword evidence="4" id="KW-0804">Transcription</keyword>
<evidence type="ECO:0000256" key="1">
    <source>
        <dbReference type="ARBA" id="ARBA00009437"/>
    </source>
</evidence>
<dbReference type="SUPFAM" id="SSF53850">
    <property type="entry name" value="Periplasmic binding protein-like II"/>
    <property type="match status" value="1"/>
</dbReference>
<dbReference type="RefSeq" id="WP_017680541.1">
    <property type="nucleotide sequence ID" value="NZ_CP023714.1"/>
</dbReference>
<dbReference type="PROSITE" id="PS50931">
    <property type="entry name" value="HTH_LYSR"/>
    <property type="match status" value="1"/>
</dbReference>
<evidence type="ECO:0000256" key="3">
    <source>
        <dbReference type="ARBA" id="ARBA00023125"/>
    </source>
</evidence>
<dbReference type="Gene3D" id="3.40.190.10">
    <property type="entry name" value="Periplasmic binding protein-like II"/>
    <property type="match status" value="2"/>
</dbReference>
<dbReference type="PANTHER" id="PTHR30419">
    <property type="entry name" value="HTH-TYPE TRANSCRIPTIONAL REGULATOR YBHD"/>
    <property type="match status" value="1"/>
</dbReference>
<dbReference type="AlphaFoldDB" id="A0A098BLQ7"/>
<dbReference type="PRINTS" id="PR00039">
    <property type="entry name" value="HTHLYSR"/>
</dbReference>
<keyword evidence="2" id="KW-0805">Transcription regulation</keyword>
<dbReference type="GO" id="GO:0003677">
    <property type="term" value="F:DNA binding"/>
    <property type="evidence" value="ECO:0007669"/>
    <property type="project" value="UniProtKB-KW"/>
</dbReference>
<dbReference type="Gene3D" id="1.10.10.10">
    <property type="entry name" value="Winged helix-like DNA-binding domain superfamily/Winged helix DNA-binding domain"/>
    <property type="match status" value="1"/>
</dbReference>
<dbReference type="Proteomes" id="UP000042997">
    <property type="component" value="Unassembled WGS sequence"/>
</dbReference>
<dbReference type="SUPFAM" id="SSF46785">
    <property type="entry name" value="Winged helix' DNA-binding domain"/>
    <property type="match status" value="1"/>
</dbReference>
<sequence length="315" mass="33123">MQSEGVPPGDRASRLLDRIRLRHLTCFVAVAQEGNLGRAAARLHLSQPAVTKTLNELEALSGARLVDRGRHGARLTRAGEEFLSRAVEVTDALASAAGVLAGTGQPAVAPVRVGALPTVASTLLPGAITRFRDRRPHVGVQIRTGPNTALLGAVRAGELDFVLGRTADPETMRGLSFELLYAESLALVVRPDHPLAEGPVSVPAVLDHPLVVATAGTVPRHHTEGFLARHGLRLPSGIIETLDVSVARGLVRTGDAVWLTPERVPQGDLDDGTLVRLPVPTPGTAEPVGLLRRTSADTPVAAEELVAILRELAVG</sequence>
<protein>
    <submittedName>
        <fullName evidence="5">Uncharacterized HTH-type transcriptional regulator YdcI</fullName>
    </submittedName>
</protein>
<organism evidence="5 6">
    <name type="scientific">Rhodococcus ruber</name>
    <dbReference type="NCBI Taxonomy" id="1830"/>
    <lineage>
        <taxon>Bacteria</taxon>
        <taxon>Bacillati</taxon>
        <taxon>Actinomycetota</taxon>
        <taxon>Actinomycetes</taxon>
        <taxon>Mycobacteriales</taxon>
        <taxon>Nocardiaceae</taxon>
        <taxon>Rhodococcus</taxon>
    </lineage>
</organism>
<reference evidence="5 6" key="1">
    <citation type="journal article" date="2014" name="Genome Announc.">
        <title>Draft Genome Sequence of Propane- and Butane-Oxidizing Actinobacterium Rhodococcus ruber IEGM 231.</title>
        <authorList>
            <person name="Ivshina I.B."/>
            <person name="Kuyukina M.S."/>
            <person name="Krivoruchko A.V."/>
            <person name="Barbe V."/>
            <person name="Fischer C."/>
        </authorList>
    </citation>
    <scope>NUCLEOTIDE SEQUENCE [LARGE SCALE GENOMIC DNA]</scope>
</reference>
<evidence type="ECO:0000256" key="4">
    <source>
        <dbReference type="ARBA" id="ARBA00023163"/>
    </source>
</evidence>
<dbReference type="EMBL" id="CCSD01000054">
    <property type="protein sequence ID" value="CDZ88651.1"/>
    <property type="molecule type" value="Genomic_DNA"/>
</dbReference>
<comment type="similarity">
    <text evidence="1">Belongs to the LysR transcriptional regulatory family.</text>
</comment>
<dbReference type="InterPro" id="IPR036388">
    <property type="entry name" value="WH-like_DNA-bd_sf"/>
</dbReference>
<keyword evidence="3" id="KW-0238">DNA-binding</keyword>
<dbReference type="InterPro" id="IPR000847">
    <property type="entry name" value="LysR_HTH_N"/>
</dbReference>
<gene>
    <name evidence="5" type="primary">ydcI</name>
    <name evidence="5" type="ORF">RHRU231_430029</name>
</gene>
<dbReference type="Pfam" id="PF03466">
    <property type="entry name" value="LysR_substrate"/>
    <property type="match status" value="1"/>
</dbReference>
<dbReference type="OrthoDB" id="3636008at2"/>
<dbReference type="InterPro" id="IPR005119">
    <property type="entry name" value="LysR_subst-bd"/>
</dbReference>
<evidence type="ECO:0000313" key="6">
    <source>
        <dbReference type="Proteomes" id="UP000042997"/>
    </source>
</evidence>
<dbReference type="InterPro" id="IPR036390">
    <property type="entry name" value="WH_DNA-bd_sf"/>
</dbReference>
<name>A0A098BLQ7_9NOCA</name>
<dbReference type="GO" id="GO:0003700">
    <property type="term" value="F:DNA-binding transcription factor activity"/>
    <property type="evidence" value="ECO:0007669"/>
    <property type="project" value="InterPro"/>
</dbReference>
<dbReference type="Pfam" id="PF00126">
    <property type="entry name" value="HTH_1"/>
    <property type="match status" value="1"/>
</dbReference>
<dbReference type="GeneID" id="66835449"/>
<evidence type="ECO:0000313" key="5">
    <source>
        <dbReference type="EMBL" id="CDZ88651.1"/>
    </source>
</evidence>